<organism evidence="4 5">
    <name type="scientific">Toxocara canis</name>
    <name type="common">Canine roundworm</name>
    <dbReference type="NCBI Taxonomy" id="6265"/>
    <lineage>
        <taxon>Eukaryota</taxon>
        <taxon>Metazoa</taxon>
        <taxon>Ecdysozoa</taxon>
        <taxon>Nematoda</taxon>
        <taxon>Chromadorea</taxon>
        <taxon>Rhabditida</taxon>
        <taxon>Spirurina</taxon>
        <taxon>Ascaridomorpha</taxon>
        <taxon>Ascaridoidea</taxon>
        <taxon>Toxocaridae</taxon>
        <taxon>Toxocara</taxon>
    </lineage>
</organism>
<evidence type="ECO:0000313" key="4">
    <source>
        <dbReference type="Proteomes" id="UP000050794"/>
    </source>
</evidence>
<gene>
    <name evidence="3" type="ORF">TCNE_LOCUS6779</name>
</gene>
<reference evidence="3 4" key="2">
    <citation type="submission" date="2018-11" db="EMBL/GenBank/DDBJ databases">
        <authorList>
            <consortium name="Pathogen Informatics"/>
        </authorList>
    </citation>
    <scope>NUCLEOTIDE SEQUENCE [LARGE SCALE GENOMIC DNA]</scope>
</reference>
<proteinExistence type="predicted"/>
<dbReference type="AlphaFoldDB" id="A0A183UE59"/>
<name>A0A183UE59_TOXCA</name>
<keyword evidence="2" id="KW-0812">Transmembrane</keyword>
<dbReference type="Proteomes" id="UP000050794">
    <property type="component" value="Unassembled WGS sequence"/>
</dbReference>
<evidence type="ECO:0000256" key="2">
    <source>
        <dbReference type="SAM" id="Phobius"/>
    </source>
</evidence>
<dbReference type="WBParaSite" id="TCNE_0000677901-mRNA-1">
    <property type="protein sequence ID" value="TCNE_0000677901-mRNA-1"/>
    <property type="gene ID" value="TCNE_0000677901"/>
</dbReference>
<sequence>MLKSALVNGRDGTITSRQSERRIPLKAHFRDIPPSPSSESPRRRSLDQLQLLEQYENCPVKVEICDIESSEAEPKAHESSVPPEGYEQPPVIVKIVVCFIAFVIMVLCLGMLFIKFE</sequence>
<feature type="compositionally biased region" description="Basic and acidic residues" evidence="1">
    <location>
        <begin position="18"/>
        <end position="31"/>
    </location>
</feature>
<protein>
    <submittedName>
        <fullName evidence="5">LEM domain-containing protein</fullName>
    </submittedName>
</protein>
<keyword evidence="4" id="KW-1185">Reference proteome</keyword>
<accession>A0A183UE59</accession>
<dbReference type="EMBL" id="UYWY01019553">
    <property type="protein sequence ID" value="VDM38100.1"/>
    <property type="molecule type" value="Genomic_DNA"/>
</dbReference>
<evidence type="ECO:0000313" key="3">
    <source>
        <dbReference type="EMBL" id="VDM38100.1"/>
    </source>
</evidence>
<reference evidence="5" key="1">
    <citation type="submission" date="2016-06" db="UniProtKB">
        <authorList>
            <consortium name="WormBaseParasite"/>
        </authorList>
    </citation>
    <scope>IDENTIFICATION</scope>
</reference>
<evidence type="ECO:0000256" key="1">
    <source>
        <dbReference type="SAM" id="MobiDB-lite"/>
    </source>
</evidence>
<keyword evidence="2" id="KW-0472">Membrane</keyword>
<evidence type="ECO:0000313" key="5">
    <source>
        <dbReference type="WBParaSite" id="TCNE_0000677901-mRNA-1"/>
    </source>
</evidence>
<feature type="transmembrane region" description="Helical" evidence="2">
    <location>
        <begin position="91"/>
        <end position="114"/>
    </location>
</feature>
<keyword evidence="2" id="KW-1133">Transmembrane helix</keyword>
<feature type="region of interest" description="Disordered" evidence="1">
    <location>
        <begin position="1"/>
        <end position="43"/>
    </location>
</feature>